<dbReference type="SMART" id="SM00451">
    <property type="entry name" value="ZnF_U1"/>
    <property type="match status" value="2"/>
</dbReference>
<dbReference type="PANTHER" id="PTHR45762:SF3">
    <property type="entry name" value="ZINC-FINGER PROTEIN AT 72D, ISOFORM B"/>
    <property type="match status" value="1"/>
</dbReference>
<evidence type="ECO:0000313" key="4">
    <source>
        <dbReference type="EMBL" id="CAF3665097.1"/>
    </source>
</evidence>
<proteinExistence type="predicted"/>
<dbReference type="PANTHER" id="PTHR45762">
    <property type="entry name" value="ZINC FINGER RNA-BINDING PROTEIN"/>
    <property type="match status" value="1"/>
</dbReference>
<dbReference type="GO" id="GO:0003676">
    <property type="term" value="F:nucleic acid binding"/>
    <property type="evidence" value="ECO:0007669"/>
    <property type="project" value="InterPro"/>
</dbReference>
<dbReference type="AlphaFoldDB" id="A0A814IW68"/>
<protein>
    <recommendedName>
        <fullName evidence="2">C2H2-type domain-containing protein</fullName>
    </recommendedName>
</protein>
<sequence length="256" mass="29037">MSSEFFCKICDIPCTGRAPYEQHINSAKHIKKAQLNSGQISSEQSTFINIKSSPTTNTQTSFAATKNNSSDDSSISSTSFLVSPETMRILLEWNHPLGYKPYCDICHLPLYGKDNADIHFDSNNKIHIQKLNAWKQIQEGGKPYSCSVCSELFSNENLMREHFVSSTTHADAIKQRNNLEKIIKIYETYNKLKQMRKQSKEVGSTDDTDIVNKFQSLNVIDATTTPATKSRTNFTINFDAFKEVMEKVVYDDDDDC</sequence>
<dbReference type="Proteomes" id="UP000663860">
    <property type="component" value="Unassembled WGS sequence"/>
</dbReference>
<evidence type="ECO:0000313" key="3">
    <source>
        <dbReference type="EMBL" id="CAF1028723.1"/>
    </source>
</evidence>
<dbReference type="EMBL" id="CAJOBB010000375">
    <property type="protein sequence ID" value="CAF3665097.1"/>
    <property type="molecule type" value="Genomic_DNA"/>
</dbReference>
<dbReference type="InterPro" id="IPR003604">
    <property type="entry name" value="Matrin/U1-like-C_Znf_C2H2"/>
</dbReference>
<comment type="caution">
    <text evidence="3">The sequence shown here is derived from an EMBL/GenBank/DDBJ whole genome shotgun (WGS) entry which is preliminary data.</text>
</comment>
<evidence type="ECO:0000256" key="1">
    <source>
        <dbReference type="PROSITE-ProRule" id="PRU00042"/>
    </source>
</evidence>
<keyword evidence="1" id="KW-0862">Zinc</keyword>
<dbReference type="GO" id="GO:0008270">
    <property type="term" value="F:zinc ion binding"/>
    <property type="evidence" value="ECO:0007669"/>
    <property type="project" value="UniProtKB-KW"/>
</dbReference>
<dbReference type="Proteomes" id="UP000663868">
    <property type="component" value="Unassembled WGS sequence"/>
</dbReference>
<gene>
    <name evidence="3" type="ORF">IZO911_LOCUS19132</name>
    <name evidence="4" type="ORF">KXQ929_LOCUS8583</name>
</gene>
<feature type="domain" description="C2H2-type" evidence="2">
    <location>
        <begin position="144"/>
        <end position="174"/>
    </location>
</feature>
<name>A0A814IW68_9BILA</name>
<keyword evidence="1" id="KW-0863">Zinc-finger</keyword>
<dbReference type="PROSITE" id="PS50157">
    <property type="entry name" value="ZINC_FINGER_C2H2_2"/>
    <property type="match status" value="1"/>
</dbReference>
<dbReference type="Gene3D" id="3.30.160.60">
    <property type="entry name" value="Classic Zinc Finger"/>
    <property type="match status" value="1"/>
</dbReference>
<dbReference type="EMBL" id="CAJNOE010000189">
    <property type="protein sequence ID" value="CAF1028723.1"/>
    <property type="molecule type" value="Genomic_DNA"/>
</dbReference>
<evidence type="ECO:0000313" key="5">
    <source>
        <dbReference type="Proteomes" id="UP000663860"/>
    </source>
</evidence>
<evidence type="ECO:0000259" key="2">
    <source>
        <dbReference type="PROSITE" id="PS50157"/>
    </source>
</evidence>
<organism evidence="3 5">
    <name type="scientific">Adineta steineri</name>
    <dbReference type="NCBI Taxonomy" id="433720"/>
    <lineage>
        <taxon>Eukaryota</taxon>
        <taxon>Metazoa</taxon>
        <taxon>Spiralia</taxon>
        <taxon>Gnathifera</taxon>
        <taxon>Rotifera</taxon>
        <taxon>Eurotatoria</taxon>
        <taxon>Bdelloidea</taxon>
        <taxon>Adinetida</taxon>
        <taxon>Adinetidae</taxon>
        <taxon>Adineta</taxon>
    </lineage>
</organism>
<keyword evidence="1" id="KW-0479">Metal-binding</keyword>
<dbReference type="Pfam" id="PF12874">
    <property type="entry name" value="zf-met"/>
    <property type="match status" value="1"/>
</dbReference>
<reference evidence="3" key="1">
    <citation type="submission" date="2021-02" db="EMBL/GenBank/DDBJ databases">
        <authorList>
            <person name="Nowell W R."/>
        </authorList>
    </citation>
    <scope>NUCLEOTIDE SEQUENCE</scope>
</reference>
<dbReference type="InterPro" id="IPR036236">
    <property type="entry name" value="Znf_C2H2_sf"/>
</dbReference>
<dbReference type="SUPFAM" id="SSF57667">
    <property type="entry name" value="beta-beta-alpha zinc fingers"/>
    <property type="match status" value="2"/>
</dbReference>
<dbReference type="InterPro" id="IPR013087">
    <property type="entry name" value="Znf_C2H2_type"/>
</dbReference>
<accession>A0A814IW68</accession>
<dbReference type="SMART" id="SM00355">
    <property type="entry name" value="ZnF_C2H2"/>
    <property type="match status" value="2"/>
</dbReference>